<keyword evidence="4" id="KW-1185">Reference proteome</keyword>
<dbReference type="InterPro" id="IPR000644">
    <property type="entry name" value="CBS_dom"/>
</dbReference>
<feature type="domain" description="CBS" evidence="2">
    <location>
        <begin position="8"/>
        <end position="67"/>
    </location>
</feature>
<sequence>MADLVTWRSQFGPPVTVRPDTALGEAADQLVDSRATSLLVVDDSDRPVGRILADGLLDYLLPERGRLHFRRFLR</sequence>
<protein>
    <submittedName>
        <fullName evidence="3">CBS domain-containing protein</fullName>
    </submittedName>
</protein>
<evidence type="ECO:0000313" key="3">
    <source>
        <dbReference type="EMBL" id="QHA03204.1"/>
    </source>
</evidence>
<reference evidence="3 4" key="1">
    <citation type="submission" date="2019-12" db="EMBL/GenBank/DDBJ databases">
        <title>Streptomyces sp. strain T44 isolated from rhizosphere soil of Broussonetia papyrifera.</title>
        <authorList>
            <person name="Mo P."/>
        </authorList>
    </citation>
    <scope>NUCLEOTIDE SEQUENCE [LARGE SCALE GENOMIC DNA]</scope>
    <source>
        <strain evidence="3 4">T44</strain>
    </source>
</reference>
<dbReference type="EMBL" id="CP047020">
    <property type="protein sequence ID" value="QHA03204.1"/>
    <property type="molecule type" value="Genomic_DNA"/>
</dbReference>
<dbReference type="SUPFAM" id="SSF54631">
    <property type="entry name" value="CBS-domain pair"/>
    <property type="match status" value="1"/>
</dbReference>
<evidence type="ECO:0000256" key="1">
    <source>
        <dbReference type="PROSITE-ProRule" id="PRU00703"/>
    </source>
</evidence>
<accession>A0A6I6MVY7</accession>
<gene>
    <name evidence="3" type="ORF">GQF42_07945</name>
</gene>
<dbReference type="Gene3D" id="3.10.580.10">
    <property type="entry name" value="CBS-domain"/>
    <property type="match status" value="1"/>
</dbReference>
<evidence type="ECO:0000313" key="4">
    <source>
        <dbReference type="Proteomes" id="UP000436138"/>
    </source>
</evidence>
<keyword evidence="1" id="KW-0129">CBS domain</keyword>
<dbReference type="InterPro" id="IPR046342">
    <property type="entry name" value="CBS_dom_sf"/>
</dbReference>
<dbReference type="Pfam" id="PF00571">
    <property type="entry name" value="CBS"/>
    <property type="match status" value="1"/>
</dbReference>
<proteinExistence type="predicted"/>
<organism evidence="3 4">
    <name type="scientific">Streptomyces broussonetiae</name>
    <dbReference type="NCBI Taxonomy" id="2686304"/>
    <lineage>
        <taxon>Bacteria</taxon>
        <taxon>Bacillati</taxon>
        <taxon>Actinomycetota</taxon>
        <taxon>Actinomycetes</taxon>
        <taxon>Kitasatosporales</taxon>
        <taxon>Streptomycetaceae</taxon>
        <taxon>Streptomyces</taxon>
    </lineage>
</organism>
<name>A0A6I6MVY7_9ACTN</name>
<dbReference type="AlphaFoldDB" id="A0A6I6MVY7"/>
<dbReference type="SMART" id="SM00116">
    <property type="entry name" value="CBS"/>
    <property type="match status" value="1"/>
</dbReference>
<dbReference type="RefSeq" id="WP_055706085.1">
    <property type="nucleotide sequence ID" value="NZ_CP047020.1"/>
</dbReference>
<dbReference type="PROSITE" id="PS51371">
    <property type="entry name" value="CBS"/>
    <property type="match status" value="1"/>
</dbReference>
<evidence type="ECO:0000259" key="2">
    <source>
        <dbReference type="PROSITE" id="PS51371"/>
    </source>
</evidence>
<dbReference type="Proteomes" id="UP000436138">
    <property type="component" value="Chromosome"/>
</dbReference>
<dbReference type="KEGG" id="sbro:GQF42_07945"/>